<feature type="compositionally biased region" description="Low complexity" evidence="1">
    <location>
        <begin position="99"/>
        <end position="111"/>
    </location>
</feature>
<evidence type="ECO:0000313" key="2">
    <source>
        <dbReference type="EMBL" id="QES22065.1"/>
    </source>
</evidence>
<gene>
    <name evidence="2" type="ORF">DEJ46_25625</name>
</gene>
<dbReference type="AlphaFoldDB" id="A0A5P2AV95"/>
<sequence>MTKAPVEVPVMCRIDPHPLGETVGTARCLDGGCAWEAQPTAEPPGVNVECLAHALATGHDTFAVTVEYVALVTGGVDRAVFPPVGQKAPLRPHHSPLFRVPAAKAPVPRPR</sequence>
<proteinExistence type="predicted"/>
<reference evidence="2 3" key="1">
    <citation type="submission" date="2018-05" db="EMBL/GenBank/DDBJ databases">
        <title>Streptomyces venezuelae.</title>
        <authorList>
            <person name="Kim W."/>
            <person name="Lee N."/>
            <person name="Cho B.-K."/>
        </authorList>
    </citation>
    <scope>NUCLEOTIDE SEQUENCE [LARGE SCALE GENOMIC DNA]</scope>
    <source>
        <strain evidence="2 3">ATCC 15068</strain>
    </source>
</reference>
<organism evidence="2 3">
    <name type="scientific">Streptomyces venezuelae</name>
    <dbReference type="NCBI Taxonomy" id="54571"/>
    <lineage>
        <taxon>Bacteria</taxon>
        <taxon>Bacillati</taxon>
        <taxon>Actinomycetota</taxon>
        <taxon>Actinomycetes</taxon>
        <taxon>Kitasatosporales</taxon>
        <taxon>Streptomycetaceae</taxon>
        <taxon>Streptomyces</taxon>
    </lineage>
</organism>
<name>A0A5P2AV95_STRVZ</name>
<evidence type="ECO:0000313" key="3">
    <source>
        <dbReference type="Proteomes" id="UP000324106"/>
    </source>
</evidence>
<protein>
    <submittedName>
        <fullName evidence="2">Uncharacterized protein</fullName>
    </submittedName>
</protein>
<accession>A0A5P2AV95</accession>
<dbReference type="Proteomes" id="UP000324106">
    <property type="component" value="Chromosome"/>
</dbReference>
<feature type="region of interest" description="Disordered" evidence="1">
    <location>
        <begin position="91"/>
        <end position="111"/>
    </location>
</feature>
<dbReference type="EMBL" id="CP029194">
    <property type="protein sequence ID" value="QES22065.1"/>
    <property type="molecule type" value="Genomic_DNA"/>
</dbReference>
<evidence type="ECO:0000256" key="1">
    <source>
        <dbReference type="SAM" id="MobiDB-lite"/>
    </source>
</evidence>